<gene>
    <name evidence="2" type="ORF">ALC60_00976</name>
</gene>
<evidence type="ECO:0000313" key="2">
    <source>
        <dbReference type="EMBL" id="KYQ60005.1"/>
    </source>
</evidence>
<accession>A0A151XI61</accession>
<protein>
    <recommendedName>
        <fullName evidence="4">Gustatory receptor</fullName>
    </recommendedName>
</protein>
<feature type="transmembrane region" description="Helical" evidence="1">
    <location>
        <begin position="209"/>
        <end position="232"/>
    </location>
</feature>
<keyword evidence="1" id="KW-0472">Membrane</keyword>
<reference evidence="2 3" key="1">
    <citation type="submission" date="2015-09" db="EMBL/GenBank/DDBJ databases">
        <title>Trachymyrmex zeteki WGS genome.</title>
        <authorList>
            <person name="Nygaard S."/>
            <person name="Hu H."/>
            <person name="Boomsma J."/>
            <person name="Zhang G."/>
        </authorList>
    </citation>
    <scope>NUCLEOTIDE SEQUENCE [LARGE SCALE GENOMIC DNA]</scope>
    <source>
        <strain evidence="2">Tzet28-1</strain>
        <tissue evidence="2">Whole body</tissue>
    </source>
</reference>
<name>A0A151XI61_9HYME</name>
<feature type="transmembrane region" description="Helical" evidence="1">
    <location>
        <begin position="68"/>
        <end position="88"/>
    </location>
</feature>
<keyword evidence="1" id="KW-1133">Transmembrane helix</keyword>
<evidence type="ECO:0000313" key="3">
    <source>
        <dbReference type="Proteomes" id="UP000075809"/>
    </source>
</evidence>
<dbReference type="Proteomes" id="UP000075809">
    <property type="component" value="Unassembled WGS sequence"/>
</dbReference>
<feature type="transmembrane region" description="Helical" evidence="1">
    <location>
        <begin position="176"/>
        <end position="197"/>
    </location>
</feature>
<keyword evidence="1" id="KW-0812">Transmembrane</keyword>
<evidence type="ECO:0008006" key="4">
    <source>
        <dbReference type="Google" id="ProtNLM"/>
    </source>
</evidence>
<evidence type="ECO:0000256" key="1">
    <source>
        <dbReference type="SAM" id="Phobius"/>
    </source>
</evidence>
<keyword evidence="3" id="KW-1185">Reference proteome</keyword>
<feature type="transmembrane region" description="Helical" evidence="1">
    <location>
        <begin position="6"/>
        <end position="24"/>
    </location>
</feature>
<feature type="transmembrane region" description="Helical" evidence="1">
    <location>
        <begin position="36"/>
        <end position="56"/>
    </location>
</feature>
<organism evidence="2 3">
    <name type="scientific">Mycetomoellerius zeteki</name>
    <dbReference type="NCBI Taxonomy" id="64791"/>
    <lineage>
        <taxon>Eukaryota</taxon>
        <taxon>Metazoa</taxon>
        <taxon>Ecdysozoa</taxon>
        <taxon>Arthropoda</taxon>
        <taxon>Hexapoda</taxon>
        <taxon>Insecta</taxon>
        <taxon>Pterygota</taxon>
        <taxon>Neoptera</taxon>
        <taxon>Endopterygota</taxon>
        <taxon>Hymenoptera</taxon>
        <taxon>Apocrita</taxon>
        <taxon>Aculeata</taxon>
        <taxon>Formicoidea</taxon>
        <taxon>Formicidae</taxon>
        <taxon>Myrmicinae</taxon>
        <taxon>Mycetomoellerius</taxon>
    </lineage>
</organism>
<proteinExistence type="predicted"/>
<dbReference type="AlphaFoldDB" id="A0A151XI61"/>
<dbReference type="EMBL" id="KQ982109">
    <property type="protein sequence ID" value="KYQ60005.1"/>
    <property type="molecule type" value="Genomic_DNA"/>
</dbReference>
<sequence length="233" mass="27355">MTKTLQAALAPLMIIGSFCSLSLFEYPLGHSWSYLSCLYGLAIWSFLTYSIYYPIYSMGWRMMHLALYFYYIIILITAITSILASLFINETVVLLYKLSNYNLDEELRELILQFILQIKLREVKFGVGHFSYGYNFIWKELKMCLHELSLVDDVMEAVGAPKEYQRLRKRIIRITILWIVYIFQNFVEVIYFTSFVFDLDFDKICNICILSYPCFVHVLSALIWGTILGLVCM</sequence>